<dbReference type="AlphaFoldDB" id="A0A7N0U054"/>
<reference evidence="1" key="1">
    <citation type="submission" date="2021-01" db="UniProtKB">
        <authorList>
            <consortium name="EnsemblPlants"/>
        </authorList>
    </citation>
    <scope>IDENTIFICATION</scope>
</reference>
<dbReference type="Proteomes" id="UP000594263">
    <property type="component" value="Unplaced"/>
</dbReference>
<keyword evidence="2" id="KW-1185">Reference proteome</keyword>
<name>A0A7N0U054_KALFE</name>
<evidence type="ECO:0000313" key="2">
    <source>
        <dbReference type="Proteomes" id="UP000594263"/>
    </source>
</evidence>
<organism evidence="1 2">
    <name type="scientific">Kalanchoe fedtschenkoi</name>
    <name type="common">Lavender scallops</name>
    <name type="synonym">South American air plant</name>
    <dbReference type="NCBI Taxonomy" id="63787"/>
    <lineage>
        <taxon>Eukaryota</taxon>
        <taxon>Viridiplantae</taxon>
        <taxon>Streptophyta</taxon>
        <taxon>Embryophyta</taxon>
        <taxon>Tracheophyta</taxon>
        <taxon>Spermatophyta</taxon>
        <taxon>Magnoliopsida</taxon>
        <taxon>eudicotyledons</taxon>
        <taxon>Gunneridae</taxon>
        <taxon>Pentapetalae</taxon>
        <taxon>Saxifragales</taxon>
        <taxon>Crassulaceae</taxon>
        <taxon>Kalanchoe</taxon>
    </lineage>
</organism>
<accession>A0A7N0U054</accession>
<sequence length="81" mass="9318">MCRSGPMRLRLTNPSVRSRFGISRPTKLLRSSLSYMGADSWLHSHKFLSVLRSLLPNLTRLLHKIKDVRGSGETITFFFIQ</sequence>
<evidence type="ECO:0000313" key="1">
    <source>
        <dbReference type="EnsemblPlants" id="Kaladp0049s0016.1.v1.1.CDS.1"/>
    </source>
</evidence>
<protein>
    <submittedName>
        <fullName evidence="1">Uncharacterized protein</fullName>
    </submittedName>
</protein>
<dbReference type="Gramene" id="Kaladp0049s0016.1.v1.1">
    <property type="protein sequence ID" value="Kaladp0049s0016.1.v1.1.CDS.1"/>
    <property type="gene ID" value="Kaladp0049s0016.v1.1"/>
</dbReference>
<proteinExistence type="predicted"/>
<dbReference type="EnsemblPlants" id="Kaladp0049s0016.1.v1.1">
    <property type="protein sequence ID" value="Kaladp0049s0016.1.v1.1.CDS.1"/>
    <property type="gene ID" value="Kaladp0049s0016.v1.1"/>
</dbReference>